<reference evidence="1 2" key="1">
    <citation type="submission" date="2019-04" db="EMBL/GenBank/DDBJ databases">
        <authorList>
            <person name="Liu Q."/>
            <person name="Xin Y.-H."/>
        </authorList>
    </citation>
    <scope>NUCLEOTIDE SEQUENCE [LARGE SCALE GENOMIC DNA]</scope>
    <source>
        <strain evidence="1 2">AM23</strain>
    </source>
</reference>
<dbReference type="EMBL" id="SSWH01000024">
    <property type="protein sequence ID" value="THJ64591.1"/>
    <property type="molecule type" value="Genomic_DNA"/>
</dbReference>
<dbReference type="SUPFAM" id="SSF46955">
    <property type="entry name" value="Putative DNA-binding domain"/>
    <property type="match status" value="1"/>
</dbReference>
<comment type="caution">
    <text evidence="1">The sequence shown here is derived from an EMBL/GenBank/DDBJ whole genome shotgun (WGS) entry which is preliminary data.</text>
</comment>
<proteinExistence type="predicted"/>
<dbReference type="Proteomes" id="UP000305233">
    <property type="component" value="Unassembled WGS sequence"/>
</dbReference>
<organism evidence="1 2">
    <name type="scientific">Arthrobacter echini</name>
    <dbReference type="NCBI Taxonomy" id="1529066"/>
    <lineage>
        <taxon>Bacteria</taxon>
        <taxon>Bacillati</taxon>
        <taxon>Actinomycetota</taxon>
        <taxon>Actinomycetes</taxon>
        <taxon>Micrococcales</taxon>
        <taxon>Micrococcaceae</taxon>
        <taxon>Arthrobacter</taxon>
    </lineage>
</organism>
<keyword evidence="2" id="KW-1185">Reference proteome</keyword>
<dbReference type="InterPro" id="IPR009061">
    <property type="entry name" value="DNA-bd_dom_put_sf"/>
</dbReference>
<dbReference type="AlphaFoldDB" id="A0A4S5DZY4"/>
<accession>A0A4S5DZY4</accession>
<sequence>MDQDTMLTAPQLSEWLGTTSGNLAQMRYLGTGPKFVKLGRAVRYRQSDVEAWLGAQTRQQTGEQVSA</sequence>
<evidence type="ECO:0000313" key="2">
    <source>
        <dbReference type="Proteomes" id="UP000305233"/>
    </source>
</evidence>
<name>A0A4S5DZY4_9MICC</name>
<evidence type="ECO:0000313" key="1">
    <source>
        <dbReference type="EMBL" id="THJ64591.1"/>
    </source>
</evidence>
<dbReference type="OrthoDB" id="5524782at2"/>
<protein>
    <submittedName>
        <fullName evidence="1">Helix-turn-helix domain-containing protein</fullName>
    </submittedName>
</protein>
<gene>
    <name evidence="1" type="ORF">E8P82_14740</name>
</gene>